<gene>
    <name evidence="1" type="ORF">HNP33_002633</name>
</gene>
<evidence type="ECO:0000313" key="1">
    <source>
        <dbReference type="EMBL" id="MBB6578549.1"/>
    </source>
</evidence>
<proteinExistence type="predicted"/>
<name>A0ABR6RHA5_9BURK</name>
<feature type="non-terminal residue" evidence="1">
    <location>
        <position position="1"/>
    </location>
</feature>
<accession>A0ABR6RHA5</accession>
<evidence type="ECO:0000313" key="2">
    <source>
        <dbReference type="Proteomes" id="UP000562492"/>
    </source>
</evidence>
<dbReference type="EMBL" id="JACHKZ010000016">
    <property type="protein sequence ID" value="MBB6578549.1"/>
    <property type="molecule type" value="Genomic_DNA"/>
</dbReference>
<reference evidence="1 2" key="1">
    <citation type="submission" date="2020-08" db="EMBL/GenBank/DDBJ databases">
        <title>Functional genomics of gut bacteria from endangered species of beetles.</title>
        <authorList>
            <person name="Carlos-Shanley C."/>
        </authorList>
    </citation>
    <scope>NUCLEOTIDE SEQUENCE [LARGE SCALE GENOMIC DNA]</scope>
    <source>
        <strain evidence="1 2">S00124</strain>
    </source>
</reference>
<organism evidence="1 2">
    <name type="scientific">Comamonas odontotermitis</name>
    <dbReference type="NCBI Taxonomy" id="379895"/>
    <lineage>
        <taxon>Bacteria</taxon>
        <taxon>Pseudomonadati</taxon>
        <taxon>Pseudomonadota</taxon>
        <taxon>Betaproteobacteria</taxon>
        <taxon>Burkholderiales</taxon>
        <taxon>Comamonadaceae</taxon>
        <taxon>Comamonas</taxon>
    </lineage>
</organism>
<keyword evidence="2" id="KW-1185">Reference proteome</keyword>
<sequence length="70" mass="8043">QFVVRYLRRPQFVSLIIRAYYRCGPDLCNKALSNASRPLSAGLTGLSRKFTSLISQYPTNWDKTLNLFSE</sequence>
<protein>
    <submittedName>
        <fullName evidence="1">Uncharacterized protein</fullName>
    </submittedName>
</protein>
<dbReference type="Proteomes" id="UP000562492">
    <property type="component" value="Unassembled WGS sequence"/>
</dbReference>
<comment type="caution">
    <text evidence="1">The sequence shown here is derived from an EMBL/GenBank/DDBJ whole genome shotgun (WGS) entry which is preliminary data.</text>
</comment>